<evidence type="ECO:0000313" key="1">
    <source>
        <dbReference type="EMBL" id="BCO25716.1"/>
    </source>
</evidence>
<reference evidence="1 2" key="1">
    <citation type="journal article" date="2021" name="Microbiol. Spectr.">
        <title>A Single Bacterium Capable of Oxidation and Reduction of Iron at Circumneutral pH.</title>
        <authorList>
            <person name="Kato S."/>
            <person name="Ohkuma M."/>
        </authorList>
    </citation>
    <scope>NUCLEOTIDE SEQUENCE [LARGE SCALE GENOMIC DNA]</scope>
    <source>
        <strain evidence="1 2">MIZ03</strain>
    </source>
</reference>
<keyword evidence="2" id="KW-1185">Reference proteome</keyword>
<dbReference type="Proteomes" id="UP000824366">
    <property type="component" value="Chromosome"/>
</dbReference>
<gene>
    <name evidence="1" type="ORF">MIZ03_0595</name>
</gene>
<proteinExistence type="predicted"/>
<organism evidence="1 2">
    <name type="scientific">Rhodoferax lithotrophicus</name>
    <dbReference type="NCBI Taxonomy" id="2798804"/>
    <lineage>
        <taxon>Bacteria</taxon>
        <taxon>Pseudomonadati</taxon>
        <taxon>Pseudomonadota</taxon>
        <taxon>Betaproteobacteria</taxon>
        <taxon>Burkholderiales</taxon>
        <taxon>Comamonadaceae</taxon>
        <taxon>Rhodoferax</taxon>
    </lineage>
</organism>
<dbReference type="EMBL" id="AP024238">
    <property type="protein sequence ID" value="BCO25716.1"/>
    <property type="molecule type" value="Genomic_DNA"/>
</dbReference>
<evidence type="ECO:0008006" key="3">
    <source>
        <dbReference type="Google" id="ProtNLM"/>
    </source>
</evidence>
<dbReference type="RefSeq" id="WP_223907867.1">
    <property type="nucleotide sequence ID" value="NZ_AP024238.1"/>
</dbReference>
<protein>
    <recommendedName>
        <fullName evidence="3">Transposase</fullName>
    </recommendedName>
</protein>
<accession>A0ABM7MHM6</accession>
<evidence type="ECO:0000313" key="2">
    <source>
        <dbReference type="Proteomes" id="UP000824366"/>
    </source>
</evidence>
<sequence length="80" mass="8697">MDCLQGEKLKLARHALQMPAALNPRALESAQVFMARVSRMDVGLCPVCKVGHLRTVEVLAGVRQLPVPGSLAWPQERGPP</sequence>
<name>A0ABM7MHM6_9BURK</name>